<gene>
    <name evidence="2" type="ORF">METZ01_LOCUS125187</name>
</gene>
<feature type="non-terminal residue" evidence="2">
    <location>
        <position position="1"/>
    </location>
</feature>
<dbReference type="EMBL" id="UINC01017446">
    <property type="protein sequence ID" value="SVA72333.1"/>
    <property type="molecule type" value="Genomic_DNA"/>
</dbReference>
<feature type="compositionally biased region" description="Basic and acidic residues" evidence="1">
    <location>
        <begin position="1"/>
        <end position="10"/>
    </location>
</feature>
<name>A0A381Y781_9ZZZZ</name>
<feature type="region of interest" description="Disordered" evidence="1">
    <location>
        <begin position="1"/>
        <end position="22"/>
    </location>
</feature>
<proteinExistence type="predicted"/>
<organism evidence="2">
    <name type="scientific">marine metagenome</name>
    <dbReference type="NCBI Taxonomy" id="408172"/>
    <lineage>
        <taxon>unclassified sequences</taxon>
        <taxon>metagenomes</taxon>
        <taxon>ecological metagenomes</taxon>
    </lineage>
</organism>
<dbReference type="AlphaFoldDB" id="A0A381Y781"/>
<sequence length="73" mass="8277">RLFSSIKEKNLPGLNDFSQSTGLENGSTVIFFINFASTLFPENNSKEKARKNIKYDFENIFLVKVSITVNIDS</sequence>
<protein>
    <submittedName>
        <fullName evidence="2">Uncharacterized protein</fullName>
    </submittedName>
</protein>
<evidence type="ECO:0000313" key="2">
    <source>
        <dbReference type="EMBL" id="SVA72333.1"/>
    </source>
</evidence>
<reference evidence="2" key="1">
    <citation type="submission" date="2018-05" db="EMBL/GenBank/DDBJ databases">
        <authorList>
            <person name="Lanie J.A."/>
            <person name="Ng W.-L."/>
            <person name="Kazmierczak K.M."/>
            <person name="Andrzejewski T.M."/>
            <person name="Davidsen T.M."/>
            <person name="Wayne K.J."/>
            <person name="Tettelin H."/>
            <person name="Glass J.I."/>
            <person name="Rusch D."/>
            <person name="Podicherti R."/>
            <person name="Tsui H.-C.T."/>
            <person name="Winkler M.E."/>
        </authorList>
    </citation>
    <scope>NUCLEOTIDE SEQUENCE</scope>
</reference>
<accession>A0A381Y781</accession>
<evidence type="ECO:0000256" key="1">
    <source>
        <dbReference type="SAM" id="MobiDB-lite"/>
    </source>
</evidence>